<dbReference type="EMBL" id="CP029494">
    <property type="protein sequence ID" value="AWN22603.1"/>
    <property type="molecule type" value="Genomic_DNA"/>
</dbReference>
<dbReference type="HAMAP" id="MF_01114">
    <property type="entry name" value="RecX"/>
    <property type="match status" value="1"/>
</dbReference>
<protein>
    <recommendedName>
        <fullName evidence="3 5">Regulatory protein RecX</fullName>
    </recommendedName>
</protein>
<evidence type="ECO:0000313" key="8">
    <source>
        <dbReference type="EMBL" id="AWN22603.1"/>
    </source>
</evidence>
<organism evidence="8 9">
    <name type="scientific">Deinococcus irradiatisoli</name>
    <dbReference type="NCBI Taxonomy" id="2202254"/>
    <lineage>
        <taxon>Bacteria</taxon>
        <taxon>Thermotogati</taxon>
        <taxon>Deinococcota</taxon>
        <taxon>Deinococci</taxon>
        <taxon>Deinococcales</taxon>
        <taxon>Deinococcaceae</taxon>
        <taxon>Deinococcus</taxon>
    </lineage>
</organism>
<evidence type="ECO:0000313" key="9">
    <source>
        <dbReference type="Proteomes" id="UP000245368"/>
    </source>
</evidence>
<evidence type="ECO:0000256" key="1">
    <source>
        <dbReference type="ARBA" id="ARBA00004496"/>
    </source>
</evidence>
<dbReference type="RefSeq" id="WP_109825819.1">
    <property type="nucleotide sequence ID" value="NZ_CP029494.1"/>
</dbReference>
<keyword evidence="4 5" id="KW-0963">Cytoplasm</keyword>
<dbReference type="OrthoDB" id="68219at2"/>
<evidence type="ECO:0000259" key="7">
    <source>
        <dbReference type="Pfam" id="PF21981"/>
    </source>
</evidence>
<dbReference type="InterPro" id="IPR053925">
    <property type="entry name" value="RecX_HTH_3rd"/>
</dbReference>
<dbReference type="GO" id="GO:0006282">
    <property type="term" value="P:regulation of DNA repair"/>
    <property type="evidence" value="ECO:0007669"/>
    <property type="project" value="UniProtKB-UniRule"/>
</dbReference>
<evidence type="ECO:0000256" key="6">
    <source>
        <dbReference type="SAM" id="MobiDB-lite"/>
    </source>
</evidence>
<keyword evidence="9" id="KW-1185">Reference proteome</keyword>
<evidence type="ECO:0000256" key="5">
    <source>
        <dbReference type="HAMAP-Rule" id="MF_01114"/>
    </source>
</evidence>
<dbReference type="PANTHER" id="PTHR33602">
    <property type="entry name" value="REGULATORY PROTEIN RECX FAMILY PROTEIN"/>
    <property type="match status" value="1"/>
</dbReference>
<dbReference type="KEGG" id="dez:DKM44_04615"/>
<proteinExistence type="inferred from homology"/>
<sequence length="189" mass="21606">MYRSRKRSPDAEPREPKPARPQTPDEQRAALMEYALRALAQRALSAAELRGKLEKRSQNEEHVQGVLSRLTELRYLDDNQVARIEGQRRGVGAYRVQARLKQRGVAQDVIEQTLQERDPDEDLAQARALLERRLSALRRGTNPRMKAYGLLARRGYGGDVIRRALEGMNWAVTDDKGESEDAEWLGEEE</sequence>
<comment type="similarity">
    <text evidence="2 5">Belongs to the RecX family.</text>
</comment>
<dbReference type="InterPro" id="IPR036388">
    <property type="entry name" value="WH-like_DNA-bd_sf"/>
</dbReference>
<evidence type="ECO:0000256" key="4">
    <source>
        <dbReference type="ARBA" id="ARBA00022490"/>
    </source>
</evidence>
<dbReference type="GO" id="GO:0005737">
    <property type="term" value="C:cytoplasm"/>
    <property type="evidence" value="ECO:0007669"/>
    <property type="project" value="UniProtKB-SubCell"/>
</dbReference>
<name>A0A2Z3JBT1_9DEIO</name>
<dbReference type="PANTHER" id="PTHR33602:SF1">
    <property type="entry name" value="REGULATORY PROTEIN RECX FAMILY PROTEIN"/>
    <property type="match status" value="1"/>
</dbReference>
<dbReference type="Gene3D" id="1.10.10.10">
    <property type="entry name" value="Winged helix-like DNA-binding domain superfamily/Winged helix DNA-binding domain"/>
    <property type="match status" value="3"/>
</dbReference>
<feature type="compositionally biased region" description="Basic and acidic residues" evidence="6">
    <location>
        <begin position="7"/>
        <end position="25"/>
    </location>
</feature>
<comment type="subcellular location">
    <subcellularLocation>
        <location evidence="1 5">Cytoplasm</location>
    </subcellularLocation>
</comment>
<dbReference type="Proteomes" id="UP000245368">
    <property type="component" value="Chromosome"/>
</dbReference>
<dbReference type="InterPro" id="IPR003783">
    <property type="entry name" value="Regulatory_RecX"/>
</dbReference>
<comment type="function">
    <text evidence="5">Modulates RecA activity.</text>
</comment>
<feature type="domain" description="RecX third three-helical" evidence="7">
    <location>
        <begin position="120"/>
        <end position="165"/>
    </location>
</feature>
<evidence type="ECO:0000256" key="3">
    <source>
        <dbReference type="ARBA" id="ARBA00018111"/>
    </source>
</evidence>
<accession>A0A2Z3JBT1</accession>
<gene>
    <name evidence="5 8" type="primary">recX</name>
    <name evidence="8" type="ORF">DKM44_04615</name>
</gene>
<dbReference type="AlphaFoldDB" id="A0A2Z3JBT1"/>
<feature type="region of interest" description="Disordered" evidence="6">
    <location>
        <begin position="1"/>
        <end position="25"/>
    </location>
</feature>
<reference evidence="8 9" key="1">
    <citation type="submission" date="2018-05" db="EMBL/GenBank/DDBJ databases">
        <title>Complete Genome Sequence of Deinococcus sp. strain 17bor-2.</title>
        <authorList>
            <person name="Srinivasan S."/>
        </authorList>
    </citation>
    <scope>NUCLEOTIDE SEQUENCE [LARGE SCALE GENOMIC DNA]</scope>
    <source>
        <strain evidence="8 9">17bor-2</strain>
    </source>
</reference>
<evidence type="ECO:0000256" key="2">
    <source>
        <dbReference type="ARBA" id="ARBA00009695"/>
    </source>
</evidence>
<dbReference type="Pfam" id="PF21981">
    <property type="entry name" value="RecX_HTH3"/>
    <property type="match status" value="1"/>
</dbReference>